<sequence>MTLSPRHLTQMPHYRRTAPARLELPSGRVRVNTRPAYITGGRLLAWNAIGDAVGNEAQHEIPGKAFLVQTPKEEESLRFSFTDKFEVVRCVIRFTDSGIVEDGLTFRHTSTDPK</sequence>
<comment type="caution">
    <text evidence="1">The sequence shown here is derived from an EMBL/GenBank/DDBJ whole genome shotgun (WGS) entry which is preliminary data.</text>
</comment>
<keyword evidence="2" id="KW-1185">Reference proteome</keyword>
<dbReference type="AlphaFoldDB" id="A0A9P9FAR0"/>
<protein>
    <submittedName>
        <fullName evidence="1">Uncharacterized protein</fullName>
    </submittedName>
</protein>
<name>A0A9P9FAR0_9HYPO</name>
<evidence type="ECO:0000313" key="2">
    <source>
        <dbReference type="Proteomes" id="UP000738349"/>
    </source>
</evidence>
<organism evidence="1 2">
    <name type="scientific">Dactylonectria macrodidyma</name>
    <dbReference type="NCBI Taxonomy" id="307937"/>
    <lineage>
        <taxon>Eukaryota</taxon>
        <taxon>Fungi</taxon>
        <taxon>Dikarya</taxon>
        <taxon>Ascomycota</taxon>
        <taxon>Pezizomycotina</taxon>
        <taxon>Sordariomycetes</taxon>
        <taxon>Hypocreomycetidae</taxon>
        <taxon>Hypocreales</taxon>
        <taxon>Nectriaceae</taxon>
        <taxon>Dactylonectria</taxon>
    </lineage>
</organism>
<proteinExistence type="predicted"/>
<evidence type="ECO:0000313" key="1">
    <source>
        <dbReference type="EMBL" id="KAH7156401.1"/>
    </source>
</evidence>
<dbReference type="Proteomes" id="UP000738349">
    <property type="component" value="Unassembled WGS sequence"/>
</dbReference>
<gene>
    <name evidence="1" type="ORF">EDB81DRAFT_389693</name>
</gene>
<dbReference type="EMBL" id="JAGMUV010000005">
    <property type="protein sequence ID" value="KAH7156401.1"/>
    <property type="molecule type" value="Genomic_DNA"/>
</dbReference>
<reference evidence="1" key="1">
    <citation type="journal article" date="2021" name="Nat. Commun.">
        <title>Genetic determinants of endophytism in the Arabidopsis root mycobiome.</title>
        <authorList>
            <person name="Mesny F."/>
            <person name="Miyauchi S."/>
            <person name="Thiergart T."/>
            <person name="Pickel B."/>
            <person name="Atanasova L."/>
            <person name="Karlsson M."/>
            <person name="Huettel B."/>
            <person name="Barry K.W."/>
            <person name="Haridas S."/>
            <person name="Chen C."/>
            <person name="Bauer D."/>
            <person name="Andreopoulos W."/>
            <person name="Pangilinan J."/>
            <person name="LaButti K."/>
            <person name="Riley R."/>
            <person name="Lipzen A."/>
            <person name="Clum A."/>
            <person name="Drula E."/>
            <person name="Henrissat B."/>
            <person name="Kohler A."/>
            <person name="Grigoriev I.V."/>
            <person name="Martin F.M."/>
            <person name="Hacquard S."/>
        </authorList>
    </citation>
    <scope>NUCLEOTIDE SEQUENCE</scope>
    <source>
        <strain evidence="1">MPI-CAGE-AT-0147</strain>
    </source>
</reference>
<dbReference type="OrthoDB" id="3262926at2759"/>
<accession>A0A9P9FAR0</accession>